<dbReference type="RefSeq" id="WP_390469448.1">
    <property type="nucleotide sequence ID" value="NZ_BAABXL010000001.1"/>
</dbReference>
<evidence type="ECO:0000313" key="2">
    <source>
        <dbReference type="Proteomes" id="UP001600894"/>
    </source>
</evidence>
<reference evidence="1 2" key="1">
    <citation type="submission" date="2024-04" db="EMBL/GenBank/DDBJ databases">
        <title>Defined microbial consortia suppress multidrug-resistant proinflammatory Enterobacteriaceae via ecological control.</title>
        <authorList>
            <person name="Furuichi M."/>
            <person name="Kawaguchi T."/>
            <person name="Pust M."/>
            <person name="Yasuma K."/>
            <person name="Plichta D."/>
            <person name="Hasegawa N."/>
            <person name="Ohya T."/>
            <person name="Bhattarai S."/>
            <person name="Sasajima S."/>
            <person name="Aoto Y."/>
            <person name="Tuganbaev T."/>
            <person name="Yaginuma M."/>
            <person name="Ueda M."/>
            <person name="Okahashi N."/>
            <person name="Amafuji K."/>
            <person name="Kiridooshi Y."/>
            <person name="Sugita K."/>
            <person name="Strazar M."/>
            <person name="Skelly A."/>
            <person name="Suda W."/>
            <person name="Hattori M."/>
            <person name="Nakamoto N."/>
            <person name="Caballero S."/>
            <person name="Norman J."/>
            <person name="Olle B."/>
            <person name="Tanoue T."/>
            <person name="Arita M."/>
            <person name="Bucci V."/>
            <person name="Atarashi K."/>
            <person name="Xavier R."/>
            <person name="Honda K."/>
        </authorList>
    </citation>
    <scope>NUCLEOTIDE SEQUENCE [LARGE SCALE GENOMIC DNA]</scope>
    <source>
        <strain evidence="2">f13</strain>
    </source>
</reference>
<organism evidence="1 2">
    <name type="scientific">Enterocloster alcoholdehydrogenati</name>
    <dbReference type="NCBI Taxonomy" id="2547410"/>
    <lineage>
        <taxon>Bacteria</taxon>
        <taxon>Bacillati</taxon>
        <taxon>Bacillota</taxon>
        <taxon>Clostridia</taxon>
        <taxon>Lachnospirales</taxon>
        <taxon>Lachnospiraceae</taxon>
        <taxon>Enterocloster</taxon>
    </lineage>
</organism>
<protein>
    <submittedName>
        <fullName evidence="1">Uncharacterized protein</fullName>
    </submittedName>
</protein>
<keyword evidence="2" id="KW-1185">Reference proteome</keyword>
<proteinExistence type="predicted"/>
<accession>A0ABQ0AVS1</accession>
<sequence length="64" mass="7478">MVEVNIIKKQREIYYLLQSQKTDAAEIVRQKELLKKQGCLVITIIEGQRAMEDGLRELIKNHLP</sequence>
<dbReference type="Proteomes" id="UP001600894">
    <property type="component" value="Unassembled WGS sequence"/>
</dbReference>
<name>A0ABQ0AVS1_9FIRM</name>
<comment type="caution">
    <text evidence="1">The sequence shown here is derived from an EMBL/GenBank/DDBJ whole genome shotgun (WGS) entry which is preliminary data.</text>
</comment>
<dbReference type="EMBL" id="BAABXL010000001">
    <property type="protein sequence ID" value="GAA6268128.1"/>
    <property type="molecule type" value="Genomic_DNA"/>
</dbReference>
<gene>
    <name evidence="1" type="ORF">F130042H8_11880</name>
</gene>
<evidence type="ECO:0000313" key="1">
    <source>
        <dbReference type="EMBL" id="GAA6268128.1"/>
    </source>
</evidence>